<evidence type="ECO:0000256" key="2">
    <source>
        <dbReference type="SAM" id="Phobius"/>
    </source>
</evidence>
<sequence>MGHKGGEGKEKNKTTSTGYSSRNSESRIDSKNISTTVNDTTTGSFTVLNTTGHSSSSSASEGRMNNSENSTNGFSSEGGNSTSTSGGNTTSTTNSTNRSRKGHEKFIRESQRYSTGIFKEYSSMSGSSYMNSSLLHSLYDTSMTGSGSDSVRVYDDKGNRLSGSGSGSGTSSSQQRRQSRRTTSYTVSDVSTTDITNALPLVEETALHGQFVNTDAVSPITSEEIDFAMKQPPSLIIRERPEQVPESSSQPGHKRSPLYGYTFNLGNESSASSASVGASSSSVMSTKDAVASAKEEPSTKEMPVGGALASSLVVMEGAGSVTPNMPSSEIPHFFVKKNKSNQQLQGKSFNPMPDDSHPANSSRTLLLEEAKRETKPERLNYIQRVAKARLKGRSQDDLGSDSSSYDGGEESGTNSSACSRTNLLEKKESITPEVSSHHYSDDPERGPTTVRKATCPDSVAIIMIAMSILAPAFWILIAAGYVDHAFGTVPRIYKTTSLLLAIFLSIGVIIGICVAFGYGLTH</sequence>
<keyword evidence="2" id="KW-1133">Transmembrane helix</keyword>
<organism evidence="3 4">
    <name type="scientific">Brettanomyces naardenensis</name>
    <name type="common">Yeast</name>
    <dbReference type="NCBI Taxonomy" id="13370"/>
    <lineage>
        <taxon>Eukaryota</taxon>
        <taxon>Fungi</taxon>
        <taxon>Dikarya</taxon>
        <taxon>Ascomycota</taxon>
        <taxon>Saccharomycotina</taxon>
        <taxon>Pichiomycetes</taxon>
        <taxon>Pichiales</taxon>
        <taxon>Pichiaceae</taxon>
        <taxon>Brettanomyces</taxon>
    </lineage>
</organism>
<feature type="compositionally biased region" description="Polar residues" evidence="1">
    <location>
        <begin position="31"/>
        <end position="53"/>
    </location>
</feature>
<reference evidence="3 4" key="1">
    <citation type="submission" date="2018-12" db="EMBL/GenBank/DDBJ databases">
        <authorList>
            <person name="Tiukova I."/>
            <person name="Dainat J."/>
        </authorList>
    </citation>
    <scope>NUCLEOTIDE SEQUENCE [LARGE SCALE GENOMIC DNA]</scope>
</reference>
<feature type="region of interest" description="Disordered" evidence="1">
    <location>
        <begin position="144"/>
        <end position="188"/>
    </location>
</feature>
<proteinExistence type="predicted"/>
<feature type="region of interest" description="Disordered" evidence="1">
    <location>
        <begin position="340"/>
        <end position="361"/>
    </location>
</feature>
<dbReference type="InParanoid" id="A0A448YKN7"/>
<feature type="region of interest" description="Disordered" evidence="1">
    <location>
        <begin position="390"/>
        <end position="450"/>
    </location>
</feature>
<feature type="compositionally biased region" description="Basic and acidic residues" evidence="1">
    <location>
        <begin position="1"/>
        <end position="13"/>
    </location>
</feature>
<feature type="region of interest" description="Disordered" evidence="1">
    <location>
        <begin position="1"/>
        <end position="108"/>
    </location>
</feature>
<dbReference type="EMBL" id="CAACVR010000012">
    <property type="protein sequence ID" value="VEU21461.1"/>
    <property type="molecule type" value="Genomic_DNA"/>
</dbReference>
<dbReference type="AlphaFoldDB" id="A0A448YKN7"/>
<keyword evidence="4" id="KW-1185">Reference proteome</keyword>
<keyword evidence="2" id="KW-0812">Transmembrane</keyword>
<evidence type="ECO:0000313" key="3">
    <source>
        <dbReference type="EMBL" id="VEU21461.1"/>
    </source>
</evidence>
<dbReference type="OrthoDB" id="3992773at2759"/>
<feature type="transmembrane region" description="Helical" evidence="2">
    <location>
        <begin position="459"/>
        <end position="486"/>
    </location>
</feature>
<name>A0A448YKN7_BRENA</name>
<feature type="compositionally biased region" description="Polar residues" evidence="1">
    <location>
        <begin position="413"/>
        <end position="422"/>
    </location>
</feature>
<dbReference type="Proteomes" id="UP000290900">
    <property type="component" value="Unassembled WGS sequence"/>
</dbReference>
<accession>A0A448YKN7</accession>
<evidence type="ECO:0000313" key="4">
    <source>
        <dbReference type="Proteomes" id="UP000290900"/>
    </source>
</evidence>
<feature type="compositionally biased region" description="Low complexity" evidence="1">
    <location>
        <begin position="54"/>
        <end position="97"/>
    </location>
</feature>
<evidence type="ECO:0000256" key="1">
    <source>
        <dbReference type="SAM" id="MobiDB-lite"/>
    </source>
</evidence>
<protein>
    <submittedName>
        <fullName evidence="3">DEKNAAC102433</fullName>
    </submittedName>
</protein>
<feature type="compositionally biased region" description="Basic and acidic residues" evidence="1">
    <location>
        <begin position="423"/>
        <end position="445"/>
    </location>
</feature>
<feature type="compositionally biased region" description="Low complexity" evidence="1">
    <location>
        <begin position="169"/>
        <end position="188"/>
    </location>
</feature>
<keyword evidence="2" id="KW-0472">Membrane</keyword>
<gene>
    <name evidence="3" type="ORF">BRENAR_LOCUS2194</name>
</gene>
<feature type="transmembrane region" description="Helical" evidence="2">
    <location>
        <begin position="498"/>
        <end position="520"/>
    </location>
</feature>